<keyword evidence="3" id="KW-0813">Transport</keyword>
<feature type="transmembrane region" description="Helical" evidence="11">
    <location>
        <begin position="563"/>
        <end position="582"/>
    </location>
</feature>
<comment type="similarity">
    <text evidence="2">Belongs to the ABC transporter superfamily. ABCG family. PDR (TC 3.A.1.205) subfamily.</text>
</comment>
<evidence type="ECO:0000256" key="3">
    <source>
        <dbReference type="ARBA" id="ARBA00022448"/>
    </source>
</evidence>
<dbReference type="Pfam" id="PF00005">
    <property type="entry name" value="ABC_tran"/>
    <property type="match status" value="2"/>
</dbReference>
<name>A0ABR2YD52_9CHLO</name>
<feature type="domain" description="ABC transporter" evidence="12">
    <location>
        <begin position="157"/>
        <end position="432"/>
    </location>
</feature>
<feature type="transmembrane region" description="Helical" evidence="11">
    <location>
        <begin position="1347"/>
        <end position="1369"/>
    </location>
</feature>
<gene>
    <name evidence="13" type="ORF">WJX75_005811</name>
</gene>
<feature type="transmembrane region" description="Helical" evidence="11">
    <location>
        <begin position="1458"/>
        <end position="1481"/>
    </location>
</feature>
<dbReference type="Proteomes" id="UP001491310">
    <property type="component" value="Unassembled WGS sequence"/>
</dbReference>
<evidence type="ECO:0000256" key="10">
    <source>
        <dbReference type="SAM" id="MobiDB-lite"/>
    </source>
</evidence>
<evidence type="ECO:0000256" key="5">
    <source>
        <dbReference type="ARBA" id="ARBA00022737"/>
    </source>
</evidence>
<keyword evidence="7" id="KW-0067">ATP-binding</keyword>
<dbReference type="PANTHER" id="PTHR19241">
    <property type="entry name" value="ATP-BINDING CASSETTE TRANSPORTER"/>
    <property type="match status" value="1"/>
</dbReference>
<evidence type="ECO:0000256" key="1">
    <source>
        <dbReference type="ARBA" id="ARBA00004141"/>
    </source>
</evidence>
<dbReference type="InterPro" id="IPR013581">
    <property type="entry name" value="PDR_assoc"/>
</dbReference>
<feature type="transmembrane region" description="Helical" evidence="11">
    <location>
        <begin position="702"/>
        <end position="721"/>
    </location>
</feature>
<accession>A0ABR2YD52</accession>
<dbReference type="PROSITE" id="PS50893">
    <property type="entry name" value="ABC_TRANSPORTER_2"/>
    <property type="match status" value="2"/>
</dbReference>
<feature type="transmembrane region" description="Helical" evidence="11">
    <location>
        <begin position="1320"/>
        <end position="1340"/>
    </location>
</feature>
<comment type="subcellular location">
    <subcellularLocation>
        <location evidence="1">Membrane</location>
        <topology evidence="1">Multi-pass membrane protein</topology>
    </subcellularLocation>
</comment>
<evidence type="ECO:0000313" key="13">
    <source>
        <dbReference type="EMBL" id="KAK9902783.1"/>
    </source>
</evidence>
<dbReference type="CDD" id="cd03232">
    <property type="entry name" value="ABCG_PDR_domain2"/>
    <property type="match status" value="1"/>
</dbReference>
<evidence type="ECO:0000256" key="4">
    <source>
        <dbReference type="ARBA" id="ARBA00022692"/>
    </source>
</evidence>
<keyword evidence="6" id="KW-0547">Nucleotide-binding</keyword>
<evidence type="ECO:0000313" key="14">
    <source>
        <dbReference type="Proteomes" id="UP001491310"/>
    </source>
</evidence>
<dbReference type="Gene3D" id="3.40.50.300">
    <property type="entry name" value="P-loop containing nucleotide triphosphate hydrolases"/>
    <property type="match status" value="2"/>
</dbReference>
<dbReference type="InterPro" id="IPR034003">
    <property type="entry name" value="ABCG_PDR_2"/>
</dbReference>
<feature type="transmembrane region" description="Helical" evidence="11">
    <location>
        <begin position="1266"/>
        <end position="1284"/>
    </location>
</feature>
<dbReference type="InterPro" id="IPR003439">
    <property type="entry name" value="ABC_transporter-like_ATP-bd"/>
</dbReference>
<evidence type="ECO:0000256" key="6">
    <source>
        <dbReference type="ARBA" id="ARBA00022741"/>
    </source>
</evidence>
<evidence type="ECO:0000256" key="9">
    <source>
        <dbReference type="ARBA" id="ARBA00023136"/>
    </source>
</evidence>
<protein>
    <recommendedName>
        <fullName evidence="12">ABC transporter domain-containing protein</fullName>
    </recommendedName>
</protein>
<dbReference type="Pfam" id="PF01061">
    <property type="entry name" value="ABC2_membrane"/>
    <property type="match status" value="2"/>
</dbReference>
<sequence length="1489" mass="164117">MYHCIPKVLSPDSNGRSSIPRSAPPDEEGRLRDGEEEVDEYQELVRAALEATSQRTFKHALPHAGADNAAGGVKVLDLKHITHDHRQLLVDRALQTQDQDNEAFLRKFRARLDRTGVEVPTVAVQYTGLSIGATVHVGGRALPSVLNAYRNAIEGLLEALRLKSSPKRPFTILNGVSGALHPGRLTLLLGPPGAGKTTLLKALAGKLQRAPGLKVNGRIAYNGETFDSFYAQRTAAYVDQVDSHLPELTVRETLDFASRVQGPGSKRAILREIRRRERELGIQPDADLDGYLKASAMAGQRSNAGTLLIMRLLGLEVCQDTQVGSHMVRGISGGQRKRVTTGEMIVGPKKTLFLDEISTGLDSSTTFLIVKCIRNFTKALQATVLMALLQPPPEVYDLFDDILLLCEGHVVFHGPRDEVLPFFTTVGFALPERKGIADFLQEVTSAKDQQQYWADTARQYEFVPVARFAAAFEESPRGRALAAAARDPPVLGKACAEMDPLVRTRYALGAFQIFRAVAHREAVLMLRHSFTYKFRTAQNIFIAFVAGTLFAKPTMHTDTAADAVKFAGVLFFALVQLLFDGFSEMSILIEALPDFYKQRDNLFYPAWAFALPVTLLRIPYSLLESFLLSIVVYWAVGLAPTAARFFTFWLLCALSHQVAINMFRLIGAIGRSVVIAFNLAWVVFILIMLLCGFTLIKPDIPVWYVGGYWALPLQWLVNAVINNEFQDGRWDKPDPADPGQTLAQSLYRQFSFHEGSAWIWIGVGVVIGWIVVLNVATTLALMLLDAPDTKPASMPEELLHEREFTRTGSRPSAAARTTQNGHSKAASGAAAGSDVEMGVVSNTSPVQSRQGAAEDVDGLQASRRRLGAGASERGMVLPFRPLNLVFSHVYYSVDLPPGHPGAGETVEGVSRPQLTLLSDISGAFRPGVLTCLMGVSGAGKTTLLDLLAGRKTGGLVRGRITVDGHPKEQATFARISGYVEQFDIHSPATTVREALAFSAELRLADVQSAQLHSFVDEVMELMELTSLRHALVGVPGRSGLSVEQRKRLTIGVELVANPSIVFLDEPTSGLDARAAAIVMRTIRNTVDTGRTVVCTIHQPSIDIFEAFDELLLLKRGGRVIYGGATGSRSETLIAYFQAVPDVPPVSEGVNPATWMLEVTSLGSEQKLGVDFAELYAQSELARSTQELVVQLQVPGAKSEPLRFDKQFPRNPLAQFRLILSKNFTVYWRTPEYNAVRMLSTTLLGLLFGSIYWHVGSQRDNAQTIQNIIGALVVSAMFIGTSNASTVQPVVDTERTVFYRERAAGYYSEYPFAAAQAIVELPYLLVQSFLFSVTTYFMVYFEINAGKFFWYVLFIFLTLAFFTFYGMMTVSLVPNIQVASIVSSTFYAMFFLFAGFIVPQSQMPPWWAWYSYLNPLSYSIEGLLGSQLGDVTNEYVVYNGERLSVAQYLKSAYNIDRSFIGWDILILIGFTAIFAVITMGSLRVFNFQKR</sequence>
<comment type="caution">
    <text evidence="13">The sequence shown here is derived from an EMBL/GenBank/DDBJ whole genome shotgun (WGS) entry which is preliminary data.</text>
</comment>
<dbReference type="InterPro" id="IPR027417">
    <property type="entry name" value="P-loop_NTPase"/>
</dbReference>
<dbReference type="SUPFAM" id="SSF52540">
    <property type="entry name" value="P-loop containing nucleoside triphosphate hydrolases"/>
    <property type="match status" value="2"/>
</dbReference>
<feature type="region of interest" description="Disordered" evidence="10">
    <location>
        <begin position="802"/>
        <end position="834"/>
    </location>
</feature>
<keyword evidence="9 11" id="KW-0472">Membrane</keyword>
<feature type="transmembrane region" description="Helical" evidence="11">
    <location>
        <begin position="673"/>
        <end position="696"/>
    </location>
</feature>
<reference evidence="13 14" key="1">
    <citation type="journal article" date="2024" name="Nat. Commun.">
        <title>Phylogenomics reveals the evolutionary origins of lichenization in chlorophyte algae.</title>
        <authorList>
            <person name="Puginier C."/>
            <person name="Libourel C."/>
            <person name="Otte J."/>
            <person name="Skaloud P."/>
            <person name="Haon M."/>
            <person name="Grisel S."/>
            <person name="Petersen M."/>
            <person name="Berrin J.G."/>
            <person name="Delaux P.M."/>
            <person name="Dal Grande F."/>
            <person name="Keller J."/>
        </authorList>
    </citation>
    <scope>NUCLEOTIDE SEQUENCE [LARGE SCALE GENOMIC DNA]</scope>
    <source>
        <strain evidence="13 14">SAG 216-7</strain>
    </source>
</reference>
<evidence type="ECO:0000256" key="2">
    <source>
        <dbReference type="ARBA" id="ARBA00006012"/>
    </source>
</evidence>
<feature type="transmembrane region" description="Helical" evidence="11">
    <location>
        <begin position="602"/>
        <end position="620"/>
    </location>
</feature>
<dbReference type="InterPro" id="IPR013525">
    <property type="entry name" value="ABC2_TM"/>
</dbReference>
<feature type="compositionally biased region" description="Polar residues" evidence="10">
    <location>
        <begin position="806"/>
        <end position="822"/>
    </location>
</feature>
<keyword evidence="14" id="KW-1185">Reference proteome</keyword>
<dbReference type="Pfam" id="PF08370">
    <property type="entry name" value="PDR_assoc"/>
    <property type="match status" value="1"/>
</dbReference>
<feature type="compositionally biased region" description="Polar residues" evidence="10">
    <location>
        <begin position="11"/>
        <end position="20"/>
    </location>
</feature>
<keyword evidence="5" id="KW-0677">Repeat</keyword>
<feature type="transmembrane region" description="Helical" evidence="11">
    <location>
        <begin position="1375"/>
        <end position="1397"/>
    </location>
</feature>
<keyword evidence="4 11" id="KW-0812">Transmembrane</keyword>
<dbReference type="EMBL" id="JALJOT010000015">
    <property type="protein sequence ID" value="KAK9902783.1"/>
    <property type="molecule type" value="Genomic_DNA"/>
</dbReference>
<feature type="region of interest" description="Disordered" evidence="10">
    <location>
        <begin position="1"/>
        <end position="36"/>
    </location>
</feature>
<evidence type="ECO:0000256" key="7">
    <source>
        <dbReference type="ARBA" id="ARBA00022840"/>
    </source>
</evidence>
<feature type="transmembrane region" description="Helical" evidence="11">
    <location>
        <begin position="757"/>
        <end position="784"/>
    </location>
</feature>
<evidence type="ECO:0000259" key="12">
    <source>
        <dbReference type="PROSITE" id="PS50893"/>
    </source>
</evidence>
<evidence type="ECO:0000256" key="11">
    <source>
        <dbReference type="SAM" id="Phobius"/>
    </source>
</evidence>
<feature type="transmembrane region" description="Helical" evidence="11">
    <location>
        <begin position="1234"/>
        <end position="1254"/>
    </location>
</feature>
<feature type="transmembrane region" description="Helical" evidence="11">
    <location>
        <begin position="626"/>
        <end position="652"/>
    </location>
</feature>
<keyword evidence="8 11" id="KW-1133">Transmembrane helix</keyword>
<dbReference type="SMART" id="SM00382">
    <property type="entry name" value="AAA"/>
    <property type="match status" value="2"/>
</dbReference>
<proteinExistence type="inferred from homology"/>
<dbReference type="InterPro" id="IPR003593">
    <property type="entry name" value="AAA+_ATPase"/>
</dbReference>
<organism evidence="13 14">
    <name type="scientific">Coccomyxa subellipsoidea</name>
    <dbReference type="NCBI Taxonomy" id="248742"/>
    <lineage>
        <taxon>Eukaryota</taxon>
        <taxon>Viridiplantae</taxon>
        <taxon>Chlorophyta</taxon>
        <taxon>core chlorophytes</taxon>
        <taxon>Trebouxiophyceae</taxon>
        <taxon>Trebouxiophyceae incertae sedis</taxon>
        <taxon>Coccomyxaceae</taxon>
        <taxon>Coccomyxa</taxon>
    </lineage>
</organism>
<evidence type="ECO:0000256" key="8">
    <source>
        <dbReference type="ARBA" id="ARBA00022989"/>
    </source>
</evidence>
<feature type="domain" description="ABC transporter" evidence="12">
    <location>
        <begin position="884"/>
        <end position="1140"/>
    </location>
</feature>